<evidence type="ECO:0000256" key="1">
    <source>
        <dbReference type="ARBA" id="ARBA00022692"/>
    </source>
</evidence>
<dbReference type="InterPro" id="IPR007274">
    <property type="entry name" value="Cop_transporter"/>
</dbReference>
<dbReference type="GO" id="GO:0016020">
    <property type="term" value="C:membrane"/>
    <property type="evidence" value="ECO:0007669"/>
    <property type="project" value="UniProtKB-SubCell"/>
</dbReference>
<dbReference type="GO" id="GO:0005375">
    <property type="term" value="F:copper ion transmembrane transporter activity"/>
    <property type="evidence" value="ECO:0007669"/>
    <property type="project" value="UniProtKB-UniRule"/>
</dbReference>
<evidence type="ECO:0000256" key="3">
    <source>
        <dbReference type="ARBA" id="ARBA00023136"/>
    </source>
</evidence>
<dbReference type="Proteomes" id="UP000677054">
    <property type="component" value="Unassembled WGS sequence"/>
</dbReference>
<comment type="subcellular location">
    <subcellularLocation>
        <location evidence="4">Membrane</location>
        <topology evidence="4">Multi-pass membrane protein</topology>
    </subcellularLocation>
</comment>
<proteinExistence type="inferred from homology"/>
<dbReference type="PANTHER" id="PTHR12483">
    <property type="entry name" value="SOLUTE CARRIER FAMILY 31 COPPER TRANSPORTERS"/>
    <property type="match status" value="1"/>
</dbReference>
<reference evidence="5" key="1">
    <citation type="submission" date="2020-11" db="EMBL/GenBank/DDBJ databases">
        <authorList>
            <person name="Tran Van P."/>
        </authorList>
    </citation>
    <scope>NUCLEOTIDE SEQUENCE</scope>
</reference>
<evidence type="ECO:0000256" key="2">
    <source>
        <dbReference type="ARBA" id="ARBA00022989"/>
    </source>
</evidence>
<keyword evidence="6" id="KW-1185">Reference proteome</keyword>
<keyword evidence="3 4" id="KW-0472">Membrane</keyword>
<sequence length="227" mass="25195">MEGHHMHHGSMMNSSDILSLGMMNATAMMNGSQASGCGGCHTMDHGHSHSMHDMQRESHDGHTGMSMDMMPMYFHFSKSATILFEKWAINNAGGLIGSMIAIFLMAVIYEGLKYYRDYLFRRASNAIVGSVSSTESKGIVVQPASSAENFDAIPVAVTAIQTRMLGQHHLLQTFLHVIQFTLSYFLMLIFMTYNTWLCIAVVLGAGVGYFIFGWRKSVVVDITEHCH</sequence>
<feature type="transmembrane region" description="Helical" evidence="4">
    <location>
        <begin position="92"/>
        <end position="112"/>
    </location>
</feature>
<feature type="transmembrane region" description="Helical" evidence="4">
    <location>
        <begin position="193"/>
        <end position="212"/>
    </location>
</feature>
<keyword evidence="2 4" id="KW-1133">Transmembrane helix</keyword>
<gene>
    <name evidence="5" type="ORF">DSTB1V02_LOCUS13516</name>
</gene>
<accession>A0A7R9AGN9</accession>
<keyword evidence="4" id="KW-0187">Copper transport</keyword>
<protein>
    <recommendedName>
        <fullName evidence="4">Copper transport protein</fullName>
    </recommendedName>
</protein>
<evidence type="ECO:0000313" key="6">
    <source>
        <dbReference type="Proteomes" id="UP000677054"/>
    </source>
</evidence>
<comment type="similarity">
    <text evidence="4">Belongs to the copper transporter (Ctr) (TC 1.A.56) family. SLC31A subfamily.</text>
</comment>
<dbReference type="EMBL" id="LR906148">
    <property type="protein sequence ID" value="CAD7253769.1"/>
    <property type="molecule type" value="Genomic_DNA"/>
</dbReference>
<organism evidence="5">
    <name type="scientific">Darwinula stevensoni</name>
    <dbReference type="NCBI Taxonomy" id="69355"/>
    <lineage>
        <taxon>Eukaryota</taxon>
        <taxon>Metazoa</taxon>
        <taxon>Ecdysozoa</taxon>
        <taxon>Arthropoda</taxon>
        <taxon>Crustacea</taxon>
        <taxon>Oligostraca</taxon>
        <taxon>Ostracoda</taxon>
        <taxon>Podocopa</taxon>
        <taxon>Podocopida</taxon>
        <taxon>Darwinulocopina</taxon>
        <taxon>Darwinuloidea</taxon>
        <taxon>Darwinulidae</taxon>
        <taxon>Darwinula</taxon>
    </lineage>
</organism>
<dbReference type="PANTHER" id="PTHR12483:SF115">
    <property type="entry name" value="COPPER TRANSPORT PROTEIN"/>
    <property type="match status" value="1"/>
</dbReference>
<dbReference type="Pfam" id="PF04145">
    <property type="entry name" value="Ctr"/>
    <property type="match status" value="1"/>
</dbReference>
<keyword evidence="4" id="KW-0406">Ion transport</keyword>
<keyword evidence="1 4" id="KW-0812">Transmembrane</keyword>
<dbReference type="OrthoDB" id="161814at2759"/>
<dbReference type="EMBL" id="CAJPEV010006631">
    <property type="protein sequence ID" value="CAG0904261.1"/>
    <property type="molecule type" value="Genomic_DNA"/>
</dbReference>
<name>A0A7R9AGN9_9CRUS</name>
<keyword evidence="4" id="KW-0813">Transport</keyword>
<keyword evidence="4" id="KW-0186">Copper</keyword>
<evidence type="ECO:0000256" key="4">
    <source>
        <dbReference type="RuleBase" id="RU367022"/>
    </source>
</evidence>
<dbReference type="AlphaFoldDB" id="A0A7R9AGN9"/>
<evidence type="ECO:0000313" key="5">
    <source>
        <dbReference type="EMBL" id="CAD7253769.1"/>
    </source>
</evidence>